<dbReference type="AlphaFoldDB" id="A0A319DUB1"/>
<dbReference type="EMBL" id="KZ826419">
    <property type="protein sequence ID" value="PYI01302.1"/>
    <property type="molecule type" value="Genomic_DNA"/>
</dbReference>
<keyword evidence="1" id="KW-0472">Membrane</keyword>
<name>A0A319DUB1_ASPSB</name>
<evidence type="ECO:0000256" key="1">
    <source>
        <dbReference type="SAM" id="Phobius"/>
    </source>
</evidence>
<proteinExistence type="predicted"/>
<keyword evidence="1" id="KW-0812">Transmembrane</keyword>
<gene>
    <name evidence="2" type="ORF">BO78DRAFT_391217</name>
</gene>
<accession>A0A319DUB1</accession>
<keyword evidence="3" id="KW-1185">Reference proteome</keyword>
<feature type="transmembrane region" description="Helical" evidence="1">
    <location>
        <begin position="42"/>
        <end position="62"/>
    </location>
</feature>
<keyword evidence="1" id="KW-1133">Transmembrane helix</keyword>
<evidence type="ECO:0000313" key="2">
    <source>
        <dbReference type="EMBL" id="PYI01302.1"/>
    </source>
</evidence>
<dbReference type="Proteomes" id="UP000248423">
    <property type="component" value="Unassembled WGS sequence"/>
</dbReference>
<organism evidence="2 3">
    <name type="scientific">Aspergillus sclerotiicarbonarius (strain CBS 121057 / IBT 28362)</name>
    <dbReference type="NCBI Taxonomy" id="1448318"/>
    <lineage>
        <taxon>Eukaryota</taxon>
        <taxon>Fungi</taxon>
        <taxon>Dikarya</taxon>
        <taxon>Ascomycota</taxon>
        <taxon>Pezizomycotina</taxon>
        <taxon>Eurotiomycetes</taxon>
        <taxon>Eurotiomycetidae</taxon>
        <taxon>Eurotiales</taxon>
        <taxon>Aspergillaceae</taxon>
        <taxon>Aspergillus</taxon>
        <taxon>Aspergillus subgen. Circumdati</taxon>
    </lineage>
</organism>
<evidence type="ECO:0000313" key="3">
    <source>
        <dbReference type="Proteomes" id="UP000248423"/>
    </source>
</evidence>
<feature type="transmembrane region" description="Helical" evidence="1">
    <location>
        <begin position="16"/>
        <end position="35"/>
    </location>
</feature>
<dbReference type="VEuPathDB" id="FungiDB:BO78DRAFT_391217"/>
<reference evidence="2 3" key="1">
    <citation type="submission" date="2018-02" db="EMBL/GenBank/DDBJ databases">
        <title>The genomes of Aspergillus section Nigri reveals drivers in fungal speciation.</title>
        <authorList>
            <consortium name="DOE Joint Genome Institute"/>
            <person name="Vesth T.C."/>
            <person name="Nybo J."/>
            <person name="Theobald S."/>
            <person name="Brandl J."/>
            <person name="Frisvad J.C."/>
            <person name="Nielsen K.F."/>
            <person name="Lyhne E.K."/>
            <person name="Kogle M.E."/>
            <person name="Kuo A."/>
            <person name="Riley R."/>
            <person name="Clum A."/>
            <person name="Nolan M."/>
            <person name="Lipzen A."/>
            <person name="Salamov A."/>
            <person name="Henrissat B."/>
            <person name="Wiebenga A."/>
            <person name="De vries R.P."/>
            <person name="Grigoriev I.V."/>
            <person name="Mortensen U.H."/>
            <person name="Andersen M.R."/>
            <person name="Baker S.E."/>
        </authorList>
    </citation>
    <scope>NUCLEOTIDE SEQUENCE [LARGE SCALE GENOMIC DNA]</scope>
    <source>
        <strain evidence="2 3">CBS 121057</strain>
    </source>
</reference>
<protein>
    <submittedName>
        <fullName evidence="2">Uncharacterized protein</fullName>
    </submittedName>
</protein>
<sequence>MERSKQYGSICDGDAFVFYASVAALATIEWSMVVCREPAEELCFITKLMAFVFYFALPFVAATERQKILYILSTAGVMVPEGILYAPRAITPGPVKAASGTSH</sequence>